<organism evidence="2 3">
    <name type="scientific">Dreissena polymorpha</name>
    <name type="common">Zebra mussel</name>
    <name type="synonym">Mytilus polymorpha</name>
    <dbReference type="NCBI Taxonomy" id="45954"/>
    <lineage>
        <taxon>Eukaryota</taxon>
        <taxon>Metazoa</taxon>
        <taxon>Spiralia</taxon>
        <taxon>Lophotrochozoa</taxon>
        <taxon>Mollusca</taxon>
        <taxon>Bivalvia</taxon>
        <taxon>Autobranchia</taxon>
        <taxon>Heteroconchia</taxon>
        <taxon>Euheterodonta</taxon>
        <taxon>Imparidentia</taxon>
        <taxon>Neoheterodontei</taxon>
        <taxon>Myida</taxon>
        <taxon>Dreissenoidea</taxon>
        <taxon>Dreissenidae</taxon>
        <taxon>Dreissena</taxon>
    </lineage>
</organism>
<accession>A0A9D4C3I7</accession>
<feature type="compositionally biased region" description="Basic and acidic residues" evidence="1">
    <location>
        <begin position="27"/>
        <end position="36"/>
    </location>
</feature>
<evidence type="ECO:0000256" key="1">
    <source>
        <dbReference type="SAM" id="MobiDB-lite"/>
    </source>
</evidence>
<evidence type="ECO:0000313" key="2">
    <source>
        <dbReference type="EMBL" id="KAH3716476.1"/>
    </source>
</evidence>
<dbReference type="AlphaFoldDB" id="A0A9D4C3I7"/>
<feature type="compositionally biased region" description="Polar residues" evidence="1">
    <location>
        <begin position="10"/>
        <end position="19"/>
    </location>
</feature>
<feature type="region of interest" description="Disordered" evidence="1">
    <location>
        <begin position="1"/>
        <end position="73"/>
    </location>
</feature>
<keyword evidence="3" id="KW-1185">Reference proteome</keyword>
<sequence length="73" mass="8207">MMPHTVCGMKTTSPSQNPPHVTFRFVSQERGRERCHPVTRTTPSQPRPRRASARMPQVSLGGRDSRDLLSFCG</sequence>
<reference evidence="2" key="1">
    <citation type="journal article" date="2019" name="bioRxiv">
        <title>The Genome of the Zebra Mussel, Dreissena polymorpha: A Resource for Invasive Species Research.</title>
        <authorList>
            <person name="McCartney M.A."/>
            <person name="Auch B."/>
            <person name="Kono T."/>
            <person name="Mallez S."/>
            <person name="Zhang Y."/>
            <person name="Obille A."/>
            <person name="Becker A."/>
            <person name="Abrahante J.E."/>
            <person name="Garbe J."/>
            <person name="Badalamenti J.P."/>
            <person name="Herman A."/>
            <person name="Mangelson H."/>
            <person name="Liachko I."/>
            <person name="Sullivan S."/>
            <person name="Sone E.D."/>
            <person name="Koren S."/>
            <person name="Silverstein K.A.T."/>
            <person name="Beckman K.B."/>
            <person name="Gohl D.M."/>
        </authorList>
    </citation>
    <scope>NUCLEOTIDE SEQUENCE</scope>
    <source>
        <strain evidence="2">Duluth1</strain>
        <tissue evidence="2">Whole animal</tissue>
    </source>
</reference>
<reference evidence="2" key="2">
    <citation type="submission" date="2020-11" db="EMBL/GenBank/DDBJ databases">
        <authorList>
            <person name="McCartney M.A."/>
            <person name="Auch B."/>
            <person name="Kono T."/>
            <person name="Mallez S."/>
            <person name="Becker A."/>
            <person name="Gohl D.M."/>
            <person name="Silverstein K.A.T."/>
            <person name="Koren S."/>
            <person name="Bechman K.B."/>
            <person name="Herman A."/>
            <person name="Abrahante J.E."/>
            <person name="Garbe J."/>
        </authorList>
    </citation>
    <scope>NUCLEOTIDE SEQUENCE</scope>
    <source>
        <strain evidence="2">Duluth1</strain>
        <tissue evidence="2">Whole animal</tissue>
    </source>
</reference>
<comment type="caution">
    <text evidence="2">The sequence shown here is derived from an EMBL/GenBank/DDBJ whole genome shotgun (WGS) entry which is preliminary data.</text>
</comment>
<name>A0A9D4C3I7_DREPO</name>
<proteinExistence type="predicted"/>
<gene>
    <name evidence="2" type="ORF">DPMN_059199</name>
</gene>
<evidence type="ECO:0000313" key="3">
    <source>
        <dbReference type="Proteomes" id="UP000828390"/>
    </source>
</evidence>
<dbReference type="Proteomes" id="UP000828390">
    <property type="component" value="Unassembled WGS sequence"/>
</dbReference>
<protein>
    <submittedName>
        <fullName evidence="2">Uncharacterized protein</fullName>
    </submittedName>
</protein>
<dbReference type="EMBL" id="JAIWYP010000013">
    <property type="protein sequence ID" value="KAH3716476.1"/>
    <property type="molecule type" value="Genomic_DNA"/>
</dbReference>